<dbReference type="EMBL" id="GBRH01260155">
    <property type="protein sequence ID" value="JAD37740.1"/>
    <property type="molecule type" value="Transcribed_RNA"/>
</dbReference>
<sequence>MTGRSSNLSRNGNAKDDLCDEFSRGAHIVVVAWKFFCSFHDSAMQDQCLVTSAVSL</sequence>
<reference evidence="1" key="1">
    <citation type="submission" date="2014-09" db="EMBL/GenBank/DDBJ databases">
        <authorList>
            <person name="Magalhaes I.L.F."/>
            <person name="Oliveira U."/>
            <person name="Santos F.R."/>
            <person name="Vidigal T.H.D.A."/>
            <person name="Brescovit A.D."/>
            <person name="Santos A.J."/>
        </authorList>
    </citation>
    <scope>NUCLEOTIDE SEQUENCE</scope>
    <source>
        <tissue evidence="1">Shoot tissue taken approximately 20 cm above the soil surface</tissue>
    </source>
</reference>
<dbReference type="AlphaFoldDB" id="A0A0A8ZLX4"/>
<name>A0A0A8ZLX4_ARUDO</name>
<protein>
    <submittedName>
        <fullName evidence="1">Uncharacterized protein</fullName>
    </submittedName>
</protein>
<reference evidence="1" key="2">
    <citation type="journal article" date="2015" name="Data Brief">
        <title>Shoot transcriptome of the giant reed, Arundo donax.</title>
        <authorList>
            <person name="Barrero R.A."/>
            <person name="Guerrero F.D."/>
            <person name="Moolhuijzen P."/>
            <person name="Goolsby J.A."/>
            <person name="Tidwell J."/>
            <person name="Bellgard S.E."/>
            <person name="Bellgard M.I."/>
        </authorList>
    </citation>
    <scope>NUCLEOTIDE SEQUENCE</scope>
    <source>
        <tissue evidence="1">Shoot tissue taken approximately 20 cm above the soil surface</tissue>
    </source>
</reference>
<accession>A0A0A8ZLX4</accession>
<proteinExistence type="predicted"/>
<organism evidence="1">
    <name type="scientific">Arundo donax</name>
    <name type="common">Giant reed</name>
    <name type="synonym">Donax arundinaceus</name>
    <dbReference type="NCBI Taxonomy" id="35708"/>
    <lineage>
        <taxon>Eukaryota</taxon>
        <taxon>Viridiplantae</taxon>
        <taxon>Streptophyta</taxon>
        <taxon>Embryophyta</taxon>
        <taxon>Tracheophyta</taxon>
        <taxon>Spermatophyta</taxon>
        <taxon>Magnoliopsida</taxon>
        <taxon>Liliopsida</taxon>
        <taxon>Poales</taxon>
        <taxon>Poaceae</taxon>
        <taxon>PACMAD clade</taxon>
        <taxon>Arundinoideae</taxon>
        <taxon>Arundineae</taxon>
        <taxon>Arundo</taxon>
    </lineage>
</organism>
<evidence type="ECO:0000313" key="1">
    <source>
        <dbReference type="EMBL" id="JAD37740.1"/>
    </source>
</evidence>